<evidence type="ECO:0000256" key="1">
    <source>
        <dbReference type="ARBA" id="ARBA00022723"/>
    </source>
</evidence>
<gene>
    <name evidence="8" type="ORF">BGW38_009421</name>
</gene>
<feature type="region of interest" description="Disordered" evidence="6">
    <location>
        <begin position="1"/>
        <end position="48"/>
    </location>
</feature>
<evidence type="ECO:0000256" key="6">
    <source>
        <dbReference type="SAM" id="MobiDB-lite"/>
    </source>
</evidence>
<dbReference type="AlphaFoldDB" id="A0A9P6FXZ2"/>
<dbReference type="GO" id="GO:0008270">
    <property type="term" value="F:zinc ion binding"/>
    <property type="evidence" value="ECO:0007669"/>
    <property type="project" value="UniProtKB-KW"/>
</dbReference>
<evidence type="ECO:0000259" key="7">
    <source>
        <dbReference type="PROSITE" id="PS50157"/>
    </source>
</evidence>
<feature type="compositionally biased region" description="Low complexity" evidence="6">
    <location>
        <begin position="314"/>
        <end position="330"/>
    </location>
</feature>
<feature type="domain" description="C2H2-type" evidence="7">
    <location>
        <begin position="506"/>
        <end position="525"/>
    </location>
</feature>
<protein>
    <recommendedName>
        <fullName evidence="7">C2H2-type domain-containing protein</fullName>
    </recommendedName>
</protein>
<dbReference type="SUPFAM" id="SSF57667">
    <property type="entry name" value="beta-beta-alpha zinc fingers"/>
    <property type="match status" value="2"/>
</dbReference>
<dbReference type="InterPro" id="IPR013087">
    <property type="entry name" value="Znf_C2H2_type"/>
</dbReference>
<dbReference type="InterPro" id="IPR036236">
    <property type="entry name" value="Znf_C2H2_sf"/>
</dbReference>
<proteinExistence type="predicted"/>
<dbReference type="FunFam" id="3.30.160.60:FF:000202">
    <property type="entry name" value="Zinc finger protein 574"/>
    <property type="match status" value="1"/>
</dbReference>
<feature type="region of interest" description="Disordered" evidence="6">
    <location>
        <begin position="293"/>
        <end position="333"/>
    </location>
</feature>
<dbReference type="GO" id="GO:0000978">
    <property type="term" value="F:RNA polymerase II cis-regulatory region sequence-specific DNA binding"/>
    <property type="evidence" value="ECO:0007669"/>
    <property type="project" value="TreeGrafter"/>
</dbReference>
<evidence type="ECO:0000256" key="5">
    <source>
        <dbReference type="PROSITE-ProRule" id="PRU00042"/>
    </source>
</evidence>
<sequence length="538" mass="56021">MDLDPSKEDASPAPASPAVATDASAHPATPLESANEQEQDVGAAPNDLAQDFSNTFAAVALTTALTTPIQSINEGDQPSAEAVEAAAAAMASVTASVVKSPSAESAVAIKQDSSAQAFDVDNVYSQVLSFAAQAPEPAREKTAQELIEQDQAARALQLIALSLNGLSTTQPKDPPPTISSDDTREELSSSTVASTFTETLSVAAAESTTEHPKDQETAASSLADPLIAISQAISFPPQSSAGDNKLDADTTAFAQAVIAATQAEANHNRAENSIKQDIVAALGIDLPQSQDHSIQSMQLDPGSGLKEGNDMDISSAQASGSSSTAGQNTGHGFTFEVDKTTGKTQIKWTSTENPKVDGVQVADAAAIQEALQTLLANSGIPGLSALVEPSGGFAAPQLGQFPVQGSQFGSAQDPVVPEPIVPQRKRRRTGGPPGQNLPSSIPEGAPQFPCTHPGCGKVFARLYNLKSHSRTHTDERPFICSHCQLAFARNHDLKRHVKIHGGDKLFKCNGCGKSFSRLDALGRHRNNPKNRSGCGISK</sequence>
<keyword evidence="9" id="KW-1185">Reference proteome</keyword>
<evidence type="ECO:0000256" key="4">
    <source>
        <dbReference type="ARBA" id="ARBA00022833"/>
    </source>
</evidence>
<dbReference type="PROSITE" id="PS50157">
    <property type="entry name" value="ZINC_FINGER_C2H2_2"/>
    <property type="match status" value="3"/>
</dbReference>
<dbReference type="GO" id="GO:0000981">
    <property type="term" value="F:DNA-binding transcription factor activity, RNA polymerase II-specific"/>
    <property type="evidence" value="ECO:0007669"/>
    <property type="project" value="TreeGrafter"/>
</dbReference>
<name>A0A9P6FXZ2_9FUNG</name>
<dbReference type="PANTHER" id="PTHR23235:SF120">
    <property type="entry name" value="KRUPPEL-LIKE FACTOR 15"/>
    <property type="match status" value="1"/>
</dbReference>
<keyword evidence="4" id="KW-0862">Zinc</keyword>
<dbReference type="OrthoDB" id="8922241at2759"/>
<feature type="compositionally biased region" description="Basic and acidic residues" evidence="6">
    <location>
        <begin position="1"/>
        <end position="10"/>
    </location>
</feature>
<reference evidence="8" key="1">
    <citation type="journal article" date="2020" name="Fungal Divers.">
        <title>Resolving the Mortierellaceae phylogeny through synthesis of multi-gene phylogenetics and phylogenomics.</title>
        <authorList>
            <person name="Vandepol N."/>
            <person name="Liber J."/>
            <person name="Desiro A."/>
            <person name="Na H."/>
            <person name="Kennedy M."/>
            <person name="Barry K."/>
            <person name="Grigoriev I.V."/>
            <person name="Miller A.N."/>
            <person name="O'Donnell K."/>
            <person name="Stajich J.E."/>
            <person name="Bonito G."/>
        </authorList>
    </citation>
    <scope>NUCLEOTIDE SEQUENCE</scope>
    <source>
        <strain evidence="8">KOD1015</strain>
    </source>
</reference>
<dbReference type="EMBL" id="JAABOA010000692">
    <property type="protein sequence ID" value="KAF9583459.1"/>
    <property type="molecule type" value="Genomic_DNA"/>
</dbReference>
<feature type="region of interest" description="Disordered" evidence="6">
    <location>
        <begin position="408"/>
        <end position="446"/>
    </location>
</feature>
<dbReference type="Pfam" id="PF13912">
    <property type="entry name" value="zf-C2H2_6"/>
    <property type="match status" value="1"/>
</dbReference>
<dbReference type="Proteomes" id="UP000780801">
    <property type="component" value="Unassembled WGS sequence"/>
</dbReference>
<feature type="region of interest" description="Disordered" evidence="6">
    <location>
        <begin position="166"/>
        <end position="191"/>
    </location>
</feature>
<accession>A0A9P6FXZ2</accession>
<evidence type="ECO:0000256" key="2">
    <source>
        <dbReference type="ARBA" id="ARBA00022737"/>
    </source>
</evidence>
<dbReference type="PANTHER" id="PTHR23235">
    <property type="entry name" value="KRUEPPEL-LIKE TRANSCRIPTION FACTOR"/>
    <property type="match status" value="1"/>
</dbReference>
<feature type="compositionally biased region" description="Low complexity" evidence="6">
    <location>
        <begin position="11"/>
        <end position="25"/>
    </location>
</feature>
<dbReference type="PROSITE" id="PS00028">
    <property type="entry name" value="ZINC_FINGER_C2H2_1"/>
    <property type="match status" value="2"/>
</dbReference>
<dbReference type="SMART" id="SM00355">
    <property type="entry name" value="ZnF_C2H2"/>
    <property type="match status" value="3"/>
</dbReference>
<evidence type="ECO:0000256" key="3">
    <source>
        <dbReference type="ARBA" id="ARBA00022771"/>
    </source>
</evidence>
<keyword evidence="2" id="KW-0677">Repeat</keyword>
<evidence type="ECO:0000313" key="9">
    <source>
        <dbReference type="Proteomes" id="UP000780801"/>
    </source>
</evidence>
<dbReference type="GO" id="GO:0032502">
    <property type="term" value="P:developmental process"/>
    <property type="evidence" value="ECO:0007669"/>
    <property type="project" value="UniProtKB-ARBA"/>
</dbReference>
<comment type="caution">
    <text evidence="8">The sequence shown here is derived from an EMBL/GenBank/DDBJ whole genome shotgun (WGS) entry which is preliminary data.</text>
</comment>
<feature type="domain" description="C2H2-type" evidence="7">
    <location>
        <begin position="478"/>
        <end position="505"/>
    </location>
</feature>
<dbReference type="Gene3D" id="3.30.160.60">
    <property type="entry name" value="Classic Zinc Finger"/>
    <property type="match status" value="3"/>
</dbReference>
<organism evidence="8 9">
    <name type="scientific">Lunasporangiospora selenospora</name>
    <dbReference type="NCBI Taxonomy" id="979761"/>
    <lineage>
        <taxon>Eukaryota</taxon>
        <taxon>Fungi</taxon>
        <taxon>Fungi incertae sedis</taxon>
        <taxon>Mucoromycota</taxon>
        <taxon>Mortierellomycotina</taxon>
        <taxon>Mortierellomycetes</taxon>
        <taxon>Mortierellales</taxon>
        <taxon>Mortierellaceae</taxon>
        <taxon>Lunasporangiospora</taxon>
    </lineage>
</organism>
<keyword evidence="3 5" id="KW-0863">Zinc-finger</keyword>
<dbReference type="FunFam" id="3.30.160.60:FF:000125">
    <property type="entry name" value="Putative zinc finger protein 143"/>
    <property type="match status" value="1"/>
</dbReference>
<evidence type="ECO:0000313" key="8">
    <source>
        <dbReference type="EMBL" id="KAF9583459.1"/>
    </source>
</evidence>
<dbReference type="FunFam" id="3.30.160.60:FF:000446">
    <property type="entry name" value="Zinc finger protein"/>
    <property type="match status" value="1"/>
</dbReference>
<feature type="domain" description="C2H2-type" evidence="7">
    <location>
        <begin position="448"/>
        <end position="477"/>
    </location>
</feature>
<dbReference type="Pfam" id="PF00096">
    <property type="entry name" value="zf-C2H2"/>
    <property type="match status" value="2"/>
</dbReference>
<keyword evidence="1" id="KW-0479">Metal-binding</keyword>